<name>A0A1M4XBJ5_LOKAT</name>
<proteinExistence type="predicted"/>
<dbReference type="AlphaFoldDB" id="A0A1M4XBJ5"/>
<evidence type="ECO:0000256" key="1">
    <source>
        <dbReference type="SAM" id="SignalP"/>
    </source>
</evidence>
<feature type="chain" id="PRO_5012815801" description="Transferrin-binding protein B C-lobe/N-lobe beta barrel domain-containing protein" evidence="1">
    <location>
        <begin position="17"/>
        <end position="189"/>
    </location>
</feature>
<evidence type="ECO:0008006" key="4">
    <source>
        <dbReference type="Google" id="ProtNLM"/>
    </source>
</evidence>
<dbReference type="PROSITE" id="PS51257">
    <property type="entry name" value="PROKAR_LIPOPROTEIN"/>
    <property type="match status" value="1"/>
</dbReference>
<dbReference type="EMBL" id="FQUE01000002">
    <property type="protein sequence ID" value="SHE90745.1"/>
    <property type="molecule type" value="Genomic_DNA"/>
</dbReference>
<dbReference type="Proteomes" id="UP000183987">
    <property type="component" value="Unassembled WGS sequence"/>
</dbReference>
<dbReference type="OrthoDB" id="7853508at2"/>
<reference evidence="3" key="1">
    <citation type="submission" date="2016-11" db="EMBL/GenBank/DDBJ databases">
        <authorList>
            <person name="Varghese N."/>
            <person name="Submissions S."/>
        </authorList>
    </citation>
    <scope>NUCLEOTIDE SEQUENCE [LARGE SCALE GENOMIC DNA]</scope>
    <source>
        <strain evidence="3">DSM 29326</strain>
    </source>
</reference>
<gene>
    <name evidence="2" type="ORF">SAMN05444339_102418</name>
</gene>
<evidence type="ECO:0000313" key="3">
    <source>
        <dbReference type="Proteomes" id="UP000183987"/>
    </source>
</evidence>
<dbReference type="RefSeq" id="WP_072856536.1">
    <property type="nucleotide sequence ID" value="NZ_FQUE01000002.1"/>
</dbReference>
<keyword evidence="3" id="KW-1185">Reference proteome</keyword>
<organism evidence="2 3">
    <name type="scientific">Loktanella atrilutea</name>
    <dbReference type="NCBI Taxonomy" id="366533"/>
    <lineage>
        <taxon>Bacteria</taxon>
        <taxon>Pseudomonadati</taxon>
        <taxon>Pseudomonadota</taxon>
        <taxon>Alphaproteobacteria</taxon>
        <taxon>Rhodobacterales</taxon>
        <taxon>Roseobacteraceae</taxon>
        <taxon>Loktanella</taxon>
    </lineage>
</organism>
<feature type="signal peptide" evidence="1">
    <location>
        <begin position="1"/>
        <end position="16"/>
    </location>
</feature>
<keyword evidence="1" id="KW-0732">Signal</keyword>
<protein>
    <recommendedName>
        <fullName evidence="4">Transferrin-binding protein B C-lobe/N-lobe beta barrel domain-containing protein</fullName>
    </recommendedName>
</protein>
<accession>A0A1M4XBJ5</accession>
<evidence type="ECO:0000313" key="2">
    <source>
        <dbReference type="EMBL" id="SHE90745.1"/>
    </source>
</evidence>
<sequence length="189" mass="18801">MLKRVSLILFATGLSACGSSSGTGPFGRPDIKPPAFSATAGNLAIAGGGGIRFSNRIDPKGGNLYDAEVLPGTPAPVPAPTSGSARMTGPFALRHVTDLRLTDKTYSGKVKNVSGTITLNADFGAGTLRGAGDGLTVDGRLKGDTLSGTASYGGVRGKLDGFAGATNAIGIFEGKAPDSSIAGGFVVAE</sequence>